<name>A0ACC0B2C8_CATRO</name>
<evidence type="ECO:0000313" key="1">
    <source>
        <dbReference type="EMBL" id="KAI5666791.1"/>
    </source>
</evidence>
<comment type="caution">
    <text evidence="1">The sequence shown here is derived from an EMBL/GenBank/DDBJ whole genome shotgun (WGS) entry which is preliminary data.</text>
</comment>
<reference evidence="2" key="1">
    <citation type="journal article" date="2023" name="Nat. Plants">
        <title>Single-cell RNA sequencing provides a high-resolution roadmap for understanding the multicellular compartmentation of specialized metabolism.</title>
        <authorList>
            <person name="Sun S."/>
            <person name="Shen X."/>
            <person name="Li Y."/>
            <person name="Li Y."/>
            <person name="Wang S."/>
            <person name="Li R."/>
            <person name="Zhang H."/>
            <person name="Shen G."/>
            <person name="Guo B."/>
            <person name="Wei J."/>
            <person name="Xu J."/>
            <person name="St-Pierre B."/>
            <person name="Chen S."/>
            <person name="Sun C."/>
        </authorList>
    </citation>
    <scope>NUCLEOTIDE SEQUENCE [LARGE SCALE GENOMIC DNA]</scope>
</reference>
<gene>
    <name evidence="1" type="ORF">M9H77_16644</name>
</gene>
<accession>A0ACC0B2C8</accession>
<keyword evidence="2" id="KW-1185">Reference proteome</keyword>
<dbReference type="Proteomes" id="UP001060085">
    <property type="component" value="Linkage Group LG04"/>
</dbReference>
<protein>
    <submittedName>
        <fullName evidence="1">Uncharacterized protein</fullName>
    </submittedName>
</protein>
<organism evidence="1 2">
    <name type="scientific">Catharanthus roseus</name>
    <name type="common">Madagascar periwinkle</name>
    <name type="synonym">Vinca rosea</name>
    <dbReference type="NCBI Taxonomy" id="4058"/>
    <lineage>
        <taxon>Eukaryota</taxon>
        <taxon>Viridiplantae</taxon>
        <taxon>Streptophyta</taxon>
        <taxon>Embryophyta</taxon>
        <taxon>Tracheophyta</taxon>
        <taxon>Spermatophyta</taxon>
        <taxon>Magnoliopsida</taxon>
        <taxon>eudicotyledons</taxon>
        <taxon>Gunneridae</taxon>
        <taxon>Pentapetalae</taxon>
        <taxon>asterids</taxon>
        <taxon>lamiids</taxon>
        <taxon>Gentianales</taxon>
        <taxon>Apocynaceae</taxon>
        <taxon>Rauvolfioideae</taxon>
        <taxon>Vinceae</taxon>
        <taxon>Catharanthinae</taxon>
        <taxon>Catharanthus</taxon>
    </lineage>
</organism>
<sequence>MVKTTNANVGREGHGEVGGNSRGETPNEGMRFHTKNKKCFDPNLYSKERFEDLFTKGIMLKRSEDRTVDKFDAYRRILHHIISNIVIPNVGHKSSSTNMHSFVMLAMMGFSKNEEEKLIMGGQEEDSENSDEEEEEEGNEHEQSDYETRAERIRRETRKKKRQERTEEGSSSSSMNQVMEIIAFLQISICTRLDALDSKISDIQERFIRFEATGRDEG</sequence>
<evidence type="ECO:0000313" key="2">
    <source>
        <dbReference type="Proteomes" id="UP001060085"/>
    </source>
</evidence>
<proteinExistence type="predicted"/>
<dbReference type="EMBL" id="CM044704">
    <property type="protein sequence ID" value="KAI5666791.1"/>
    <property type="molecule type" value="Genomic_DNA"/>
</dbReference>